<keyword evidence="3" id="KW-1185">Reference proteome</keyword>
<feature type="transmembrane region" description="Helical" evidence="1">
    <location>
        <begin position="98"/>
        <end position="117"/>
    </location>
</feature>
<dbReference type="EMBL" id="JAIOUQ010000007">
    <property type="protein sequence ID" value="MBZ2165759.1"/>
    <property type="molecule type" value="Genomic_DNA"/>
</dbReference>
<comment type="caution">
    <text evidence="2">The sequence shown here is derived from an EMBL/GenBank/DDBJ whole genome shotgun (WGS) entry which is preliminary data.</text>
</comment>
<name>A0A8T5UYG0_9EURY</name>
<dbReference type="AlphaFoldDB" id="A0A8T5UYG0"/>
<reference evidence="3" key="1">
    <citation type="journal article" date="2022" name="Microbiol. Resour. Announc.">
        <title>Draft Genome Sequence of a Methanogenic Archaeon from West Spitsbergen Permafrost.</title>
        <authorList>
            <person name="Trubitsyn V."/>
            <person name="Rivkina E."/>
            <person name="Shcherbakova V."/>
        </authorList>
    </citation>
    <scope>NUCLEOTIDE SEQUENCE [LARGE SCALE GENOMIC DNA]</scope>
    <source>
        <strain evidence="3">VT</strain>
    </source>
</reference>
<proteinExistence type="predicted"/>
<accession>A0A8T5UYG0</accession>
<keyword evidence="1" id="KW-1133">Transmembrane helix</keyword>
<dbReference type="Proteomes" id="UP000825933">
    <property type="component" value="Unassembled WGS sequence"/>
</dbReference>
<feature type="transmembrane region" description="Helical" evidence="1">
    <location>
        <begin position="28"/>
        <end position="51"/>
    </location>
</feature>
<evidence type="ECO:0000256" key="1">
    <source>
        <dbReference type="SAM" id="Phobius"/>
    </source>
</evidence>
<feature type="transmembrane region" description="Helical" evidence="1">
    <location>
        <begin position="63"/>
        <end position="86"/>
    </location>
</feature>
<gene>
    <name evidence="2" type="ORF">K8N75_06870</name>
</gene>
<keyword evidence="1" id="KW-0812">Transmembrane</keyword>
<sequence length="118" mass="12746">MSNELVPGTGSFNGNKLERGPPLDDPNLAIIAALVCAANILLLLILLFTYVGSYRKLKSQFSLGLAIFATLLIVQNIMFLIFLLVAEGFHGPGMGFPVLSLSIIEFGALLVLLKITWI</sequence>
<keyword evidence="1" id="KW-0472">Membrane</keyword>
<dbReference type="Pfam" id="PF26119">
    <property type="entry name" value="DUF8036"/>
    <property type="match status" value="1"/>
</dbReference>
<evidence type="ECO:0000313" key="3">
    <source>
        <dbReference type="Proteomes" id="UP000825933"/>
    </source>
</evidence>
<organism evidence="2 3">
    <name type="scientific">Methanobacterium spitsbergense</name>
    <dbReference type="NCBI Taxonomy" id="2874285"/>
    <lineage>
        <taxon>Archaea</taxon>
        <taxon>Methanobacteriati</taxon>
        <taxon>Methanobacteriota</taxon>
        <taxon>Methanomada group</taxon>
        <taxon>Methanobacteria</taxon>
        <taxon>Methanobacteriales</taxon>
        <taxon>Methanobacteriaceae</taxon>
        <taxon>Methanobacterium</taxon>
    </lineage>
</organism>
<protein>
    <submittedName>
        <fullName evidence="2">Uncharacterized protein</fullName>
    </submittedName>
</protein>
<dbReference type="RefSeq" id="WP_223791347.1">
    <property type="nucleotide sequence ID" value="NZ_JAIOUQ010000007.1"/>
</dbReference>
<dbReference type="InterPro" id="IPR058349">
    <property type="entry name" value="DUF8036"/>
</dbReference>
<evidence type="ECO:0000313" key="2">
    <source>
        <dbReference type="EMBL" id="MBZ2165759.1"/>
    </source>
</evidence>